<keyword evidence="2" id="KW-0677">Repeat</keyword>
<dbReference type="PROSITE" id="PS00678">
    <property type="entry name" value="WD_REPEATS_1"/>
    <property type="match status" value="2"/>
</dbReference>
<dbReference type="Proteomes" id="UP001165060">
    <property type="component" value="Unassembled WGS sequence"/>
</dbReference>
<dbReference type="PRINTS" id="PR00320">
    <property type="entry name" value="GPROTEINBRPT"/>
</dbReference>
<dbReference type="InterPro" id="IPR020472">
    <property type="entry name" value="WD40_PAC1"/>
</dbReference>
<dbReference type="InterPro" id="IPR001680">
    <property type="entry name" value="WD40_rpt"/>
</dbReference>
<dbReference type="InterPro" id="IPR050505">
    <property type="entry name" value="WDR55/POC1"/>
</dbReference>
<dbReference type="Gene3D" id="2.130.10.10">
    <property type="entry name" value="YVTN repeat-like/Quinoprotein amine dehydrogenase"/>
    <property type="match status" value="4"/>
</dbReference>
<feature type="region of interest" description="Disordered" evidence="4">
    <location>
        <begin position="581"/>
        <end position="609"/>
    </location>
</feature>
<evidence type="ECO:0000256" key="1">
    <source>
        <dbReference type="ARBA" id="ARBA00022574"/>
    </source>
</evidence>
<evidence type="ECO:0000313" key="5">
    <source>
        <dbReference type="EMBL" id="GMI21139.1"/>
    </source>
</evidence>
<dbReference type="PROSITE" id="PS50294">
    <property type="entry name" value="WD_REPEATS_REGION"/>
    <property type="match status" value="2"/>
</dbReference>
<feature type="compositionally biased region" description="Acidic residues" evidence="4">
    <location>
        <begin position="581"/>
        <end position="601"/>
    </location>
</feature>
<feature type="repeat" description="WD" evidence="3">
    <location>
        <begin position="729"/>
        <end position="754"/>
    </location>
</feature>
<dbReference type="PROSITE" id="PS50082">
    <property type="entry name" value="WD_REPEATS_2"/>
    <property type="match status" value="6"/>
</dbReference>
<feature type="region of interest" description="Disordered" evidence="4">
    <location>
        <begin position="809"/>
        <end position="850"/>
    </location>
</feature>
<feature type="repeat" description="WD" evidence="3">
    <location>
        <begin position="488"/>
        <end position="520"/>
    </location>
</feature>
<gene>
    <name evidence="5" type="ORF">TeGR_g683</name>
</gene>
<feature type="repeat" description="WD" evidence="3">
    <location>
        <begin position="662"/>
        <end position="693"/>
    </location>
</feature>
<dbReference type="SMART" id="SM00320">
    <property type="entry name" value="WD40"/>
    <property type="match status" value="10"/>
</dbReference>
<evidence type="ECO:0000313" key="6">
    <source>
        <dbReference type="Proteomes" id="UP001165060"/>
    </source>
</evidence>
<evidence type="ECO:0000256" key="2">
    <source>
        <dbReference type="ARBA" id="ARBA00022737"/>
    </source>
</evidence>
<comment type="caution">
    <text evidence="5">The sequence shown here is derived from an EMBL/GenBank/DDBJ whole genome shotgun (WGS) entry which is preliminary data.</text>
</comment>
<organism evidence="5 6">
    <name type="scientific">Tetraparma gracilis</name>
    <dbReference type="NCBI Taxonomy" id="2962635"/>
    <lineage>
        <taxon>Eukaryota</taxon>
        <taxon>Sar</taxon>
        <taxon>Stramenopiles</taxon>
        <taxon>Ochrophyta</taxon>
        <taxon>Bolidophyceae</taxon>
        <taxon>Parmales</taxon>
        <taxon>Triparmaceae</taxon>
        <taxon>Tetraparma</taxon>
    </lineage>
</organism>
<dbReference type="InterPro" id="IPR036322">
    <property type="entry name" value="WD40_repeat_dom_sf"/>
</dbReference>
<keyword evidence="6" id="KW-1185">Reference proteome</keyword>
<evidence type="ECO:0000256" key="4">
    <source>
        <dbReference type="SAM" id="MobiDB-lite"/>
    </source>
</evidence>
<feature type="repeat" description="WD" evidence="3">
    <location>
        <begin position="154"/>
        <end position="195"/>
    </location>
</feature>
<dbReference type="Pfam" id="PF00400">
    <property type="entry name" value="WD40"/>
    <property type="match status" value="7"/>
</dbReference>
<name>A0ABQ6M7L6_9STRA</name>
<feature type="compositionally biased region" description="Basic and acidic residues" evidence="4">
    <location>
        <begin position="809"/>
        <end position="827"/>
    </location>
</feature>
<dbReference type="EMBL" id="BRYB01000039">
    <property type="protein sequence ID" value="GMI21139.1"/>
    <property type="molecule type" value="Genomic_DNA"/>
</dbReference>
<feature type="repeat" description="WD" evidence="3">
    <location>
        <begin position="121"/>
        <end position="136"/>
    </location>
</feature>
<proteinExistence type="predicted"/>
<reference evidence="5 6" key="1">
    <citation type="journal article" date="2023" name="Commun. Biol.">
        <title>Genome analysis of Parmales, the sister group of diatoms, reveals the evolutionary specialization of diatoms from phago-mixotrophs to photoautotrophs.</title>
        <authorList>
            <person name="Ban H."/>
            <person name="Sato S."/>
            <person name="Yoshikawa S."/>
            <person name="Yamada K."/>
            <person name="Nakamura Y."/>
            <person name="Ichinomiya M."/>
            <person name="Sato N."/>
            <person name="Blanc-Mathieu R."/>
            <person name="Endo H."/>
            <person name="Kuwata A."/>
            <person name="Ogata H."/>
        </authorList>
    </citation>
    <scope>NUCLEOTIDE SEQUENCE [LARGE SCALE GENOMIC DNA]</scope>
</reference>
<sequence>MGDSSSTSVTFEVGEALQISTKKGEVLSSSNAKTLFTCFSRVPAAPPAPALVFGGTSSGTLYLWRLTEAHKYGGSSRSTRTEERIDERATNPHSGPVQTLCYCAEGSWATDEKGRPNGKGLLFSGGADSSIKVWDIWSSLLRSGDTSDPCLQTLTAHTHTVTSILSSPTHDSLISTSLDKTLKIFSLEPNRSILLNPFFICVRTIPIGGPSSPPPTPSTPWFTCGALRTGEDWAMLLGDSSGSISVFHNTAPAAHAATQLTLTLRKKWLNVHSLAVSHLLLVPSQNFLASLSHDGRCQVLDAMSGNIFLTIESKCRTRYSGVCWDRSAEQLVLGDARGNLEVWNVYRERKVGSGSVLPNSNGHVSKGVGVLAGRDAGAHAPERPIIENMSWSGDGKFTACLPNDAVIKEWTIKRDLECEQFVGHEEAVVGVVVVCPPENPANPPKRPPGDAGSTSVRFKPEESAVFSASLDNTIRCWDDYDVTQRFQFKEKETEISCLGFVHTPNLVITGGDDGTVKFWNPDSAHCHVERGHGNAVTCVESAVVDGSTLVLTGSYDGKVGVFDVSKKRLGGGSFLVQLMAEEEEEEGEGPAVDDDDDESKEDEQKAASAGLLPSSLRSIIDSDVEILALHFHAETSVVCAAGNSRIVRAWDCATGTLVCKFDSGHSESVTCMAGDGSYLFTGSEDGTVSIWNLGGNLPSMAGNRSARGRARTSRMRQMGSLPVCAGRSVNDVCVLPLSGFLATAGADGDVKVWDYMGAAPAVLKTLRHHDEVPKCVAVKESLVDSRIAACLYVGTKEGNLLKFMVDPDTLGKERGEGGEGKEGEAKDGGGGGRGGLLDEGDEEKVGDDLSLVDSENEYTVGINL</sequence>
<dbReference type="PANTHER" id="PTHR44019:SF8">
    <property type="entry name" value="POC1 CENTRIOLAR PROTEIN HOMOLOG"/>
    <property type="match status" value="1"/>
</dbReference>
<dbReference type="InterPro" id="IPR019775">
    <property type="entry name" value="WD40_repeat_CS"/>
</dbReference>
<keyword evidence="1 3" id="KW-0853">WD repeat</keyword>
<feature type="compositionally biased region" description="Gly residues" evidence="4">
    <location>
        <begin position="828"/>
        <end position="837"/>
    </location>
</feature>
<feature type="repeat" description="WD" evidence="3">
    <location>
        <begin position="454"/>
        <end position="478"/>
    </location>
</feature>
<evidence type="ECO:0000256" key="3">
    <source>
        <dbReference type="PROSITE-ProRule" id="PRU00221"/>
    </source>
</evidence>
<accession>A0ABQ6M7L6</accession>
<dbReference type="SUPFAM" id="SSF50978">
    <property type="entry name" value="WD40 repeat-like"/>
    <property type="match status" value="2"/>
</dbReference>
<dbReference type="InterPro" id="IPR015943">
    <property type="entry name" value="WD40/YVTN_repeat-like_dom_sf"/>
</dbReference>
<dbReference type="PANTHER" id="PTHR44019">
    <property type="entry name" value="WD REPEAT-CONTAINING PROTEIN 55"/>
    <property type="match status" value="1"/>
</dbReference>
<protein>
    <submittedName>
        <fullName evidence="5">Uncharacterized protein</fullName>
    </submittedName>
</protein>